<accession>A0A518F1D7</accession>
<feature type="compositionally biased region" description="Pro residues" evidence="10">
    <location>
        <begin position="99"/>
        <end position="136"/>
    </location>
</feature>
<evidence type="ECO:0000256" key="7">
    <source>
        <dbReference type="ARBA" id="ARBA00022927"/>
    </source>
</evidence>
<protein>
    <submittedName>
        <fullName evidence="12">Gram-negative bacterial tonB protein</fullName>
    </submittedName>
</protein>
<dbReference type="NCBIfam" id="TIGR01352">
    <property type="entry name" value="tonB_Cterm"/>
    <property type="match status" value="1"/>
</dbReference>
<feature type="compositionally biased region" description="Pro residues" evidence="10">
    <location>
        <begin position="143"/>
        <end position="166"/>
    </location>
</feature>
<dbReference type="GO" id="GO:0015031">
    <property type="term" value="P:protein transport"/>
    <property type="evidence" value="ECO:0007669"/>
    <property type="project" value="UniProtKB-KW"/>
</dbReference>
<feature type="compositionally biased region" description="Pro residues" evidence="10">
    <location>
        <begin position="59"/>
        <end position="68"/>
    </location>
</feature>
<reference evidence="12 13" key="1">
    <citation type="submission" date="2019-02" db="EMBL/GenBank/DDBJ databases">
        <title>Deep-cultivation of Planctomycetes and their phenomic and genomic characterization uncovers novel biology.</title>
        <authorList>
            <person name="Wiegand S."/>
            <person name="Jogler M."/>
            <person name="Boedeker C."/>
            <person name="Pinto D."/>
            <person name="Vollmers J."/>
            <person name="Rivas-Marin E."/>
            <person name="Kohn T."/>
            <person name="Peeters S.H."/>
            <person name="Heuer A."/>
            <person name="Rast P."/>
            <person name="Oberbeckmann S."/>
            <person name="Bunk B."/>
            <person name="Jeske O."/>
            <person name="Meyerdierks A."/>
            <person name="Storesund J.E."/>
            <person name="Kallscheuer N."/>
            <person name="Luecker S."/>
            <person name="Lage O.M."/>
            <person name="Pohl T."/>
            <person name="Merkel B.J."/>
            <person name="Hornburger P."/>
            <person name="Mueller R.-W."/>
            <person name="Bruemmer F."/>
            <person name="Labrenz M."/>
            <person name="Spormann A.M."/>
            <person name="Op den Camp H."/>
            <person name="Overmann J."/>
            <person name="Amann R."/>
            <person name="Jetten M.S.M."/>
            <person name="Mascher T."/>
            <person name="Medema M.H."/>
            <person name="Devos D.P."/>
            <person name="Kaster A.-K."/>
            <person name="Ovreas L."/>
            <person name="Rohde M."/>
            <person name="Galperin M.Y."/>
            <person name="Jogler C."/>
        </authorList>
    </citation>
    <scope>NUCLEOTIDE SEQUENCE [LARGE SCALE GENOMIC DNA]</scope>
    <source>
        <strain evidence="12 13">Poly30</strain>
    </source>
</reference>
<dbReference type="OrthoDB" id="9792439at2"/>
<keyword evidence="4" id="KW-1003">Cell membrane</keyword>
<feature type="domain" description="TonB C-terminal" evidence="11">
    <location>
        <begin position="179"/>
        <end position="272"/>
    </location>
</feature>
<dbReference type="GO" id="GO:0055085">
    <property type="term" value="P:transmembrane transport"/>
    <property type="evidence" value="ECO:0007669"/>
    <property type="project" value="InterPro"/>
</dbReference>
<gene>
    <name evidence="12" type="ORF">Poly30_57060</name>
</gene>
<sequence>MSKALEGRWFPWLLGLSLAAHGALPFLPGSDQVDRPDFKVEERIATEPMTVRIIERTPEPVPPTPTETPRPVLTSDDGARAVESFDVEPVEFEREPRSEPPPIQPPEPLLPEPPQEPPPENEPKPIEPPVELPPPPLEEEPPPPEPVKIPDPVLPPPKDVPLPELPEGPVEREGQSGVVSRAEPKGSGNRAPIYPRRARAAKMEGTTELEVTVGADGKVERAVVSKSSGHALLDDEALKAVKRWRFTPAKSPTGAATSDRVFVPITFRLTNR</sequence>
<keyword evidence="7" id="KW-0653">Protein transport</keyword>
<keyword evidence="3" id="KW-0813">Transport</keyword>
<dbReference type="Pfam" id="PF03544">
    <property type="entry name" value="TonB_C"/>
    <property type="match status" value="1"/>
</dbReference>
<dbReference type="GO" id="GO:0030288">
    <property type="term" value="C:outer membrane-bounded periplasmic space"/>
    <property type="evidence" value="ECO:0007669"/>
    <property type="project" value="InterPro"/>
</dbReference>
<dbReference type="Gene3D" id="3.30.1150.10">
    <property type="match status" value="1"/>
</dbReference>
<proteinExistence type="inferred from homology"/>
<evidence type="ECO:0000256" key="5">
    <source>
        <dbReference type="ARBA" id="ARBA00022519"/>
    </source>
</evidence>
<evidence type="ECO:0000313" key="13">
    <source>
        <dbReference type="Proteomes" id="UP000320390"/>
    </source>
</evidence>
<dbReference type="PANTHER" id="PTHR33446">
    <property type="entry name" value="PROTEIN TONB-RELATED"/>
    <property type="match status" value="1"/>
</dbReference>
<feature type="region of interest" description="Disordered" evidence="10">
    <location>
        <begin position="51"/>
        <end position="195"/>
    </location>
</feature>
<dbReference type="InterPro" id="IPR003538">
    <property type="entry name" value="TonB"/>
</dbReference>
<dbReference type="AlphaFoldDB" id="A0A518F1D7"/>
<evidence type="ECO:0000313" key="12">
    <source>
        <dbReference type="EMBL" id="QDV10144.1"/>
    </source>
</evidence>
<dbReference type="GO" id="GO:0005886">
    <property type="term" value="C:plasma membrane"/>
    <property type="evidence" value="ECO:0007669"/>
    <property type="project" value="UniProtKB-SubCell"/>
</dbReference>
<comment type="similarity">
    <text evidence="2">Belongs to the TonB family.</text>
</comment>
<dbReference type="SUPFAM" id="SSF74653">
    <property type="entry name" value="TolA/TonB C-terminal domain"/>
    <property type="match status" value="1"/>
</dbReference>
<dbReference type="InterPro" id="IPR037682">
    <property type="entry name" value="TonB_C"/>
</dbReference>
<dbReference type="PRINTS" id="PR01374">
    <property type="entry name" value="TONBPROTEIN"/>
</dbReference>
<name>A0A518F1D7_9BACT</name>
<dbReference type="Proteomes" id="UP000320390">
    <property type="component" value="Chromosome"/>
</dbReference>
<dbReference type="InterPro" id="IPR006260">
    <property type="entry name" value="TonB/TolA_C"/>
</dbReference>
<dbReference type="GO" id="GO:0031992">
    <property type="term" value="F:energy transducer activity"/>
    <property type="evidence" value="ECO:0007669"/>
    <property type="project" value="InterPro"/>
</dbReference>
<evidence type="ECO:0000259" key="11">
    <source>
        <dbReference type="PROSITE" id="PS52015"/>
    </source>
</evidence>
<evidence type="ECO:0000256" key="4">
    <source>
        <dbReference type="ARBA" id="ARBA00022475"/>
    </source>
</evidence>
<keyword evidence="6" id="KW-0812">Transmembrane</keyword>
<evidence type="ECO:0000256" key="10">
    <source>
        <dbReference type="SAM" id="MobiDB-lite"/>
    </source>
</evidence>
<evidence type="ECO:0000256" key="1">
    <source>
        <dbReference type="ARBA" id="ARBA00004383"/>
    </source>
</evidence>
<evidence type="ECO:0000256" key="2">
    <source>
        <dbReference type="ARBA" id="ARBA00006555"/>
    </source>
</evidence>
<keyword evidence="9" id="KW-0472">Membrane</keyword>
<organism evidence="12 13">
    <name type="scientific">Saltatorellus ferox</name>
    <dbReference type="NCBI Taxonomy" id="2528018"/>
    <lineage>
        <taxon>Bacteria</taxon>
        <taxon>Pseudomonadati</taxon>
        <taxon>Planctomycetota</taxon>
        <taxon>Planctomycetia</taxon>
        <taxon>Planctomycetia incertae sedis</taxon>
        <taxon>Saltatorellus</taxon>
    </lineage>
</organism>
<evidence type="ECO:0000256" key="6">
    <source>
        <dbReference type="ARBA" id="ARBA00022692"/>
    </source>
</evidence>
<evidence type="ECO:0000256" key="3">
    <source>
        <dbReference type="ARBA" id="ARBA00022448"/>
    </source>
</evidence>
<dbReference type="EMBL" id="CP036434">
    <property type="protein sequence ID" value="QDV10144.1"/>
    <property type="molecule type" value="Genomic_DNA"/>
</dbReference>
<comment type="subcellular location">
    <subcellularLocation>
        <location evidence="1">Cell inner membrane</location>
        <topology evidence="1">Single-pass membrane protein</topology>
        <orientation evidence="1">Periplasmic side</orientation>
    </subcellularLocation>
</comment>
<keyword evidence="8" id="KW-1133">Transmembrane helix</keyword>
<keyword evidence="5" id="KW-0997">Cell inner membrane</keyword>
<dbReference type="InterPro" id="IPR051045">
    <property type="entry name" value="TonB-dependent_transducer"/>
</dbReference>
<evidence type="ECO:0000256" key="8">
    <source>
        <dbReference type="ARBA" id="ARBA00022989"/>
    </source>
</evidence>
<keyword evidence="13" id="KW-1185">Reference proteome</keyword>
<dbReference type="PROSITE" id="PS52015">
    <property type="entry name" value="TONB_CTD"/>
    <property type="match status" value="1"/>
</dbReference>
<dbReference type="GO" id="GO:0015891">
    <property type="term" value="P:siderophore transport"/>
    <property type="evidence" value="ECO:0007669"/>
    <property type="project" value="InterPro"/>
</dbReference>
<evidence type="ECO:0000256" key="9">
    <source>
        <dbReference type="ARBA" id="ARBA00023136"/>
    </source>
</evidence>
<dbReference type="RefSeq" id="WP_145205809.1">
    <property type="nucleotide sequence ID" value="NZ_CP036434.1"/>
</dbReference>